<dbReference type="Proteomes" id="UP001501600">
    <property type="component" value="Unassembled WGS sequence"/>
</dbReference>
<proteinExistence type="predicted"/>
<keyword evidence="3" id="KW-1185">Reference proteome</keyword>
<evidence type="ECO:0000313" key="2">
    <source>
        <dbReference type="EMBL" id="GAA5189670.1"/>
    </source>
</evidence>
<accession>A0ABP9S1B6</accession>
<feature type="compositionally biased region" description="Basic and acidic residues" evidence="1">
    <location>
        <begin position="41"/>
        <end position="51"/>
    </location>
</feature>
<evidence type="ECO:0000256" key="1">
    <source>
        <dbReference type="SAM" id="MobiDB-lite"/>
    </source>
</evidence>
<dbReference type="EMBL" id="BAABLF010000006">
    <property type="protein sequence ID" value="GAA5189670.1"/>
    <property type="molecule type" value="Genomic_DNA"/>
</dbReference>
<comment type="caution">
    <text evidence="2">The sequence shown here is derived from an EMBL/GenBank/DDBJ whole genome shotgun (WGS) entry which is preliminary data.</text>
</comment>
<feature type="region of interest" description="Disordered" evidence="1">
    <location>
        <begin position="29"/>
        <end position="51"/>
    </location>
</feature>
<evidence type="ECO:0000313" key="3">
    <source>
        <dbReference type="Proteomes" id="UP001501600"/>
    </source>
</evidence>
<gene>
    <name evidence="2" type="ORF">GCM10025772_12580</name>
</gene>
<sequence>MVGWQAVEQELPPTSGVLTGLLFIVSTPDKTSKKSCNGIDAGHEFDDSKRV</sequence>
<protein>
    <submittedName>
        <fullName evidence="2">Uncharacterized protein</fullName>
    </submittedName>
</protein>
<reference evidence="3" key="1">
    <citation type="journal article" date="2019" name="Int. J. Syst. Evol. Microbiol.">
        <title>The Global Catalogue of Microorganisms (GCM) 10K type strain sequencing project: providing services to taxonomists for standard genome sequencing and annotation.</title>
        <authorList>
            <consortium name="The Broad Institute Genomics Platform"/>
            <consortium name="The Broad Institute Genome Sequencing Center for Infectious Disease"/>
            <person name="Wu L."/>
            <person name="Ma J."/>
        </authorList>
    </citation>
    <scope>NUCLEOTIDE SEQUENCE [LARGE SCALE GENOMIC DNA]</scope>
    <source>
        <strain evidence="3">JCM 18720</strain>
    </source>
</reference>
<organism evidence="2 3">
    <name type="scientific">Ferrimonas gelatinilytica</name>
    <dbReference type="NCBI Taxonomy" id="1255257"/>
    <lineage>
        <taxon>Bacteria</taxon>
        <taxon>Pseudomonadati</taxon>
        <taxon>Pseudomonadota</taxon>
        <taxon>Gammaproteobacteria</taxon>
        <taxon>Alteromonadales</taxon>
        <taxon>Ferrimonadaceae</taxon>
        <taxon>Ferrimonas</taxon>
    </lineage>
</organism>
<name>A0ABP9S1B6_9GAMM</name>